<gene>
    <name evidence="6" type="ORF">D8S82_09230</name>
</gene>
<dbReference type="SMART" id="SM00065">
    <property type="entry name" value="GAF"/>
    <property type="match status" value="1"/>
</dbReference>
<dbReference type="PROSITE" id="PS50921">
    <property type="entry name" value="ANTAR"/>
    <property type="match status" value="1"/>
</dbReference>
<evidence type="ECO:0000313" key="7">
    <source>
        <dbReference type="Proteomes" id="UP000315759"/>
    </source>
</evidence>
<feature type="domain" description="ANTAR" evidence="5">
    <location>
        <begin position="169"/>
        <end position="230"/>
    </location>
</feature>
<dbReference type="InterPro" id="IPR036388">
    <property type="entry name" value="WH-like_DNA-bd_sf"/>
</dbReference>
<dbReference type="InterPro" id="IPR012074">
    <property type="entry name" value="GAF_ANTAR"/>
</dbReference>
<dbReference type="AlphaFoldDB" id="A0A544W3X5"/>
<dbReference type="Gene3D" id="1.10.10.10">
    <property type="entry name" value="Winged helix-like DNA-binding domain superfamily/Winged helix DNA-binding domain"/>
    <property type="match status" value="1"/>
</dbReference>
<organism evidence="6 7">
    <name type="scientific">Mycolicibacterium hodleri</name>
    <dbReference type="NCBI Taxonomy" id="49897"/>
    <lineage>
        <taxon>Bacteria</taxon>
        <taxon>Bacillati</taxon>
        <taxon>Actinomycetota</taxon>
        <taxon>Actinomycetes</taxon>
        <taxon>Mycobacteriales</taxon>
        <taxon>Mycobacteriaceae</taxon>
        <taxon>Mycolicibacterium</taxon>
    </lineage>
</organism>
<dbReference type="InterPro" id="IPR003018">
    <property type="entry name" value="GAF"/>
</dbReference>
<evidence type="ECO:0000256" key="4">
    <source>
        <dbReference type="ARBA" id="ARBA00023163"/>
    </source>
</evidence>
<dbReference type="RefSeq" id="WP_142551801.1">
    <property type="nucleotide sequence ID" value="NZ_VIFX01000009.1"/>
</dbReference>
<dbReference type="PIRSF" id="PIRSF036625">
    <property type="entry name" value="GAF_ANTAR"/>
    <property type="match status" value="1"/>
</dbReference>
<evidence type="ECO:0000256" key="1">
    <source>
        <dbReference type="ARBA" id="ARBA00022679"/>
    </source>
</evidence>
<dbReference type="SMART" id="SM01012">
    <property type="entry name" value="ANTAR"/>
    <property type="match status" value="1"/>
</dbReference>
<dbReference type="Gene3D" id="3.30.450.40">
    <property type="match status" value="1"/>
</dbReference>
<keyword evidence="3" id="KW-0805">Transcription regulation</keyword>
<evidence type="ECO:0000256" key="3">
    <source>
        <dbReference type="ARBA" id="ARBA00023015"/>
    </source>
</evidence>
<dbReference type="Proteomes" id="UP000315759">
    <property type="component" value="Unassembled WGS sequence"/>
</dbReference>
<reference evidence="6 7" key="1">
    <citation type="submission" date="2018-10" db="EMBL/GenBank/DDBJ databases">
        <title>Draft genome of Mycobacterium hodleri strain B.</title>
        <authorList>
            <person name="Amande T.J."/>
            <person name="Mcgenity T.J."/>
        </authorList>
    </citation>
    <scope>NUCLEOTIDE SEQUENCE [LARGE SCALE GENOMIC DNA]</scope>
    <source>
        <strain evidence="6 7">B</strain>
    </source>
</reference>
<evidence type="ECO:0000313" key="6">
    <source>
        <dbReference type="EMBL" id="TQR86943.1"/>
    </source>
</evidence>
<proteinExistence type="predicted"/>
<dbReference type="GO" id="GO:0016301">
    <property type="term" value="F:kinase activity"/>
    <property type="evidence" value="ECO:0007669"/>
    <property type="project" value="UniProtKB-KW"/>
</dbReference>
<dbReference type="SUPFAM" id="SSF55781">
    <property type="entry name" value="GAF domain-like"/>
    <property type="match status" value="1"/>
</dbReference>
<dbReference type="InterPro" id="IPR029016">
    <property type="entry name" value="GAF-like_dom_sf"/>
</dbReference>
<dbReference type="SUPFAM" id="SSF52172">
    <property type="entry name" value="CheY-like"/>
    <property type="match status" value="1"/>
</dbReference>
<dbReference type="GO" id="GO:0003723">
    <property type="term" value="F:RNA binding"/>
    <property type="evidence" value="ECO:0007669"/>
    <property type="project" value="InterPro"/>
</dbReference>
<dbReference type="Pfam" id="PF03861">
    <property type="entry name" value="ANTAR"/>
    <property type="match status" value="1"/>
</dbReference>
<keyword evidence="4" id="KW-0804">Transcription</keyword>
<evidence type="ECO:0000256" key="2">
    <source>
        <dbReference type="ARBA" id="ARBA00022777"/>
    </source>
</evidence>
<keyword evidence="7" id="KW-1185">Reference proteome</keyword>
<keyword evidence="2" id="KW-0418">Kinase</keyword>
<protein>
    <submittedName>
        <fullName evidence="6">GAF and ANTAR domain-containing protein</fullName>
    </submittedName>
</protein>
<name>A0A544W3X5_9MYCO</name>
<keyword evidence="1" id="KW-0808">Transferase</keyword>
<dbReference type="InterPro" id="IPR005561">
    <property type="entry name" value="ANTAR"/>
</dbReference>
<dbReference type="InterPro" id="IPR011006">
    <property type="entry name" value="CheY-like_superfamily"/>
</dbReference>
<sequence>MTELPRETQVLAAVVTLVDTLLDDYDVVELLTQLTESCTQVLDVHAAGLLLADPSGELHLMAATSEKARDLELFQLQAEQGPCLDCFTTGQPLSVADLRGAADRWPRFAEAATQAGFASVHALPMRAGGTVLGAMGLFGTRVGELNDADQLVGQTLTHVACVAILQERSPSPATVLPHLHHALQSRVLVEQAKGFLRERLGVSVETAFVLLRQYARVNREHMSDVARRLMAHPAERGPIIDAMRQLHV</sequence>
<dbReference type="Pfam" id="PF13185">
    <property type="entry name" value="GAF_2"/>
    <property type="match status" value="1"/>
</dbReference>
<accession>A0A544W3X5</accession>
<dbReference type="EMBL" id="VIFX01000009">
    <property type="protein sequence ID" value="TQR86943.1"/>
    <property type="molecule type" value="Genomic_DNA"/>
</dbReference>
<evidence type="ECO:0000259" key="5">
    <source>
        <dbReference type="PROSITE" id="PS50921"/>
    </source>
</evidence>
<comment type="caution">
    <text evidence="6">The sequence shown here is derived from an EMBL/GenBank/DDBJ whole genome shotgun (WGS) entry which is preliminary data.</text>
</comment>